<organism evidence="1 2">
    <name type="scientific">Peteryoungia aggregata LMG 23059</name>
    <dbReference type="NCBI Taxonomy" id="1368425"/>
    <lineage>
        <taxon>Bacteria</taxon>
        <taxon>Pseudomonadati</taxon>
        <taxon>Pseudomonadota</taxon>
        <taxon>Alphaproteobacteria</taxon>
        <taxon>Hyphomicrobiales</taxon>
        <taxon>Rhizobiaceae</taxon>
        <taxon>Peteryoungia</taxon>
    </lineage>
</organism>
<reference evidence="1 2" key="1">
    <citation type="submission" date="2023-07" db="EMBL/GenBank/DDBJ databases">
        <title>Genomic Encyclopedia of Type Strains, Phase IV (KMG-IV): sequencing the most valuable type-strain genomes for metagenomic binning, comparative biology and taxonomic classification.</title>
        <authorList>
            <person name="Goeker M."/>
        </authorList>
    </citation>
    <scope>NUCLEOTIDE SEQUENCE [LARGE SCALE GENOMIC DNA]</scope>
    <source>
        <strain evidence="1 2">DSM 1111</strain>
    </source>
</reference>
<comment type="caution">
    <text evidence="1">The sequence shown here is derived from an EMBL/GenBank/DDBJ whole genome shotgun (WGS) entry which is preliminary data.</text>
</comment>
<sequence length="54" mass="5940">MIGYLNKTKSGFVLTICDAPCTGEAFNNAEKVAVSGKREANRICNERGVKPHNW</sequence>
<accession>A0ABU0GB21</accession>
<dbReference type="EMBL" id="JAUSUW010000010">
    <property type="protein sequence ID" value="MDQ0422303.1"/>
    <property type="molecule type" value="Genomic_DNA"/>
</dbReference>
<proteinExistence type="predicted"/>
<name>A0ABU0GB21_9HYPH</name>
<keyword evidence="2" id="KW-1185">Reference proteome</keyword>
<protein>
    <submittedName>
        <fullName evidence="1">Uncharacterized protein</fullName>
    </submittedName>
</protein>
<gene>
    <name evidence="1" type="ORF">J2045_003351</name>
</gene>
<evidence type="ECO:0000313" key="1">
    <source>
        <dbReference type="EMBL" id="MDQ0422303.1"/>
    </source>
</evidence>
<dbReference type="RefSeq" id="WP_307374737.1">
    <property type="nucleotide sequence ID" value="NZ_JAUSUW010000010.1"/>
</dbReference>
<evidence type="ECO:0000313" key="2">
    <source>
        <dbReference type="Proteomes" id="UP001238496"/>
    </source>
</evidence>
<dbReference type="Proteomes" id="UP001238496">
    <property type="component" value="Unassembled WGS sequence"/>
</dbReference>